<evidence type="ECO:0000313" key="7">
    <source>
        <dbReference type="Proteomes" id="UP000734854"/>
    </source>
</evidence>
<keyword evidence="1" id="KW-0132">Cell division</keyword>
<dbReference type="SMART" id="SM00385">
    <property type="entry name" value="CYCLIN"/>
    <property type="match status" value="1"/>
</dbReference>
<keyword evidence="3" id="KW-0195">Cyclin</keyword>
<gene>
    <name evidence="6" type="ORF">ZIOFF_020882</name>
</gene>
<keyword evidence="2" id="KW-0131">Cell cycle</keyword>
<evidence type="ECO:0000256" key="2">
    <source>
        <dbReference type="ARBA" id="ARBA00023306"/>
    </source>
</evidence>
<dbReference type="CDD" id="cd20543">
    <property type="entry name" value="CYCLIN_AtCycD-like_rpt1"/>
    <property type="match status" value="1"/>
</dbReference>
<organism evidence="6 7">
    <name type="scientific">Zingiber officinale</name>
    <name type="common">Ginger</name>
    <name type="synonym">Amomum zingiber</name>
    <dbReference type="NCBI Taxonomy" id="94328"/>
    <lineage>
        <taxon>Eukaryota</taxon>
        <taxon>Viridiplantae</taxon>
        <taxon>Streptophyta</taxon>
        <taxon>Embryophyta</taxon>
        <taxon>Tracheophyta</taxon>
        <taxon>Spermatophyta</taxon>
        <taxon>Magnoliopsida</taxon>
        <taxon>Liliopsida</taxon>
        <taxon>Zingiberales</taxon>
        <taxon>Zingiberaceae</taxon>
        <taxon>Zingiber</taxon>
    </lineage>
</organism>
<feature type="domain" description="Cyclin-like" evidence="5">
    <location>
        <begin position="78"/>
        <end position="178"/>
    </location>
</feature>
<dbReference type="SUPFAM" id="SSF47954">
    <property type="entry name" value="Cyclin-like"/>
    <property type="match status" value="1"/>
</dbReference>
<proteinExistence type="inferred from homology"/>
<dbReference type="AlphaFoldDB" id="A0A8J5LGT6"/>
<dbReference type="GO" id="GO:0051301">
    <property type="term" value="P:cell division"/>
    <property type="evidence" value="ECO:0007669"/>
    <property type="project" value="UniProtKB-KW"/>
</dbReference>
<dbReference type="InterPro" id="IPR036915">
    <property type="entry name" value="Cyclin-like_sf"/>
</dbReference>
<sequence length="469" mass="51590">MALVSLFDHLDCQEENLELEEEQRELLADLPLPAVEAEVEWEQFRCSLEAKEMEFLPKPCPDGGGGFYLRSARMETVEWIVRGAAQHGFSALTALLAVNYLDRCFLPCSARGELLRLQDDKPWMGRLAAVACLSLAAKVEETRVPLLLDLQLFPEPPEDGGFVFEPKTIRRMELLVLSALGWRTNPVTPLSFIHHLLLRLFSKAKTAEADFAGADITYRVSALTSRCEAALLSVIAGRSEMGPISGIGMGGGGAARCHGSRRPPPTVPQRPKGGTFFILLLVLSDRSPYNLPLRKSSSTGKSGRMLSTYPGEDADRHDSPQAQALLRSLLVFIAAAESKRGDRVQLQLRLMGGAASLQEKQWRHEQASATLRFFDDLISMSSLMWALTTITSDCSCREFGKKLVANNKNGDYEIHRGGGLWWTFSDAKKSPMQVEGALQRESQVVPSIESYKAHGGLKGGVDGGNPHMH</sequence>
<dbReference type="Proteomes" id="UP000734854">
    <property type="component" value="Unassembled WGS sequence"/>
</dbReference>
<dbReference type="PANTHER" id="PTHR10177">
    <property type="entry name" value="CYCLINS"/>
    <property type="match status" value="1"/>
</dbReference>
<dbReference type="Pfam" id="PF00134">
    <property type="entry name" value="Cyclin_N"/>
    <property type="match status" value="1"/>
</dbReference>
<evidence type="ECO:0000256" key="3">
    <source>
        <dbReference type="RuleBase" id="RU000383"/>
    </source>
</evidence>
<evidence type="ECO:0000259" key="5">
    <source>
        <dbReference type="SMART" id="SM00385"/>
    </source>
</evidence>
<dbReference type="InterPro" id="IPR039361">
    <property type="entry name" value="Cyclin"/>
</dbReference>
<keyword evidence="7" id="KW-1185">Reference proteome</keyword>
<dbReference type="InterPro" id="IPR006671">
    <property type="entry name" value="Cyclin_N"/>
</dbReference>
<dbReference type="InterPro" id="IPR013763">
    <property type="entry name" value="Cyclin-like_dom"/>
</dbReference>
<evidence type="ECO:0000256" key="4">
    <source>
        <dbReference type="SAM" id="MobiDB-lite"/>
    </source>
</evidence>
<protein>
    <recommendedName>
        <fullName evidence="5">Cyclin-like domain-containing protein</fullName>
    </recommendedName>
</protein>
<evidence type="ECO:0000313" key="6">
    <source>
        <dbReference type="EMBL" id="KAG6517490.1"/>
    </source>
</evidence>
<reference evidence="6 7" key="1">
    <citation type="submission" date="2020-08" db="EMBL/GenBank/DDBJ databases">
        <title>Plant Genome Project.</title>
        <authorList>
            <person name="Zhang R.-G."/>
        </authorList>
    </citation>
    <scope>NUCLEOTIDE SEQUENCE [LARGE SCALE GENOMIC DNA]</scope>
    <source>
        <tissue evidence="6">Rhizome</tissue>
    </source>
</reference>
<comment type="caution">
    <text evidence="6">The sequence shown here is derived from an EMBL/GenBank/DDBJ whole genome shotgun (WGS) entry which is preliminary data.</text>
</comment>
<name>A0A8J5LGT6_ZINOF</name>
<accession>A0A8J5LGT6</accession>
<evidence type="ECO:0000256" key="1">
    <source>
        <dbReference type="ARBA" id="ARBA00022618"/>
    </source>
</evidence>
<dbReference type="Gene3D" id="1.10.472.10">
    <property type="entry name" value="Cyclin-like"/>
    <property type="match status" value="1"/>
</dbReference>
<comment type="similarity">
    <text evidence="3">Belongs to the cyclin family.</text>
</comment>
<dbReference type="EMBL" id="JACMSC010000006">
    <property type="protein sequence ID" value="KAG6517490.1"/>
    <property type="molecule type" value="Genomic_DNA"/>
</dbReference>
<feature type="region of interest" description="Disordered" evidence="4">
    <location>
        <begin position="293"/>
        <end position="317"/>
    </location>
</feature>